<keyword evidence="8" id="KW-1185">Reference proteome</keyword>
<dbReference type="GO" id="GO:0006935">
    <property type="term" value="P:chemotaxis"/>
    <property type="evidence" value="ECO:0007669"/>
    <property type="project" value="UniProtKB-KW"/>
</dbReference>
<keyword evidence="5" id="KW-1133">Transmembrane helix</keyword>
<organism evidence="7 8">
    <name type="scientific">Uabimicrobium amorphum</name>
    <dbReference type="NCBI Taxonomy" id="2596890"/>
    <lineage>
        <taxon>Bacteria</taxon>
        <taxon>Pseudomonadati</taxon>
        <taxon>Planctomycetota</taxon>
        <taxon>Candidatus Uabimicrobiia</taxon>
        <taxon>Candidatus Uabimicrobiales</taxon>
        <taxon>Candidatus Uabimicrobiaceae</taxon>
        <taxon>Candidatus Uabimicrobium</taxon>
    </lineage>
</organism>
<proteinExistence type="inferred from homology"/>
<dbReference type="GO" id="GO:0016020">
    <property type="term" value="C:membrane"/>
    <property type="evidence" value="ECO:0007669"/>
    <property type="project" value="InterPro"/>
</dbReference>
<dbReference type="OrthoDB" id="9772755at2"/>
<dbReference type="InterPro" id="IPR051310">
    <property type="entry name" value="MCP_chemotaxis"/>
</dbReference>
<dbReference type="AlphaFoldDB" id="A0A5S9IMD1"/>
<evidence type="ECO:0000313" key="8">
    <source>
        <dbReference type="Proteomes" id="UP000326354"/>
    </source>
</evidence>
<dbReference type="Proteomes" id="UP000326354">
    <property type="component" value="Chromosome"/>
</dbReference>
<dbReference type="SUPFAM" id="SSF58104">
    <property type="entry name" value="Methyl-accepting chemotaxis protein (MCP) signaling domain"/>
    <property type="match status" value="1"/>
</dbReference>
<evidence type="ECO:0000259" key="6">
    <source>
        <dbReference type="PROSITE" id="PS50111"/>
    </source>
</evidence>
<feature type="transmembrane region" description="Helical" evidence="5">
    <location>
        <begin position="191"/>
        <end position="209"/>
    </location>
</feature>
<dbReference type="EMBL" id="AP019860">
    <property type="protein sequence ID" value="BBM83992.1"/>
    <property type="molecule type" value="Genomic_DNA"/>
</dbReference>
<feature type="coiled-coil region" evidence="4">
    <location>
        <begin position="165"/>
        <end position="192"/>
    </location>
</feature>
<evidence type="ECO:0000256" key="2">
    <source>
        <dbReference type="ARBA" id="ARBA00029447"/>
    </source>
</evidence>
<keyword evidence="5" id="KW-0812">Transmembrane</keyword>
<gene>
    <name evidence="7" type="ORF">UABAM_02347</name>
</gene>
<dbReference type="RefSeq" id="WP_151968172.1">
    <property type="nucleotide sequence ID" value="NZ_AP019860.1"/>
</dbReference>
<sequence length="477" mass="53936">MTHNKLSLRKLISFLSMSLLTIISINAIFSYYSSSYISKQVAEITEYQIPLLKKVHMLERLNIQKYEVLDKLSITNNALAQQRQFRNVMKNLDAHLNQTLYFFDQISNKNENYNYYLSIYKKLHLFQEGQRGFASEINDLFDTPQSKEHATVVINMQKKRDSKMVEDLQTSIQSLSENRERYEDRLQTQTLVLSILAIIIICALTYLTLSISTRKLHQISDSLSTTFQSVSLASDELYDLSVQISNGAHEQASSVEKVANTLEQMATMTQENSKSTLEIDSMSTRTKELAALGNRTVDRLQDAMQNILNSSKRTEEIVNTIQEIAFQTNVLSLNASVEATKAGETGKGFVVVANEVRDLAQRTSQGAKNIIYLIDESRRYVEEGVTSVTEVQTTFDNIFNRIQKLADTTKDIANALSEQVSGVEQVKSSVEQIDHVVQLNVANTQEGASAAEKLHAQSYELEQTIQDLRTIVYGDTM</sequence>
<accession>A0A5S9IMD1</accession>
<keyword evidence="4" id="KW-0175">Coiled coil</keyword>
<keyword evidence="1" id="KW-0145">Chemotaxis</keyword>
<protein>
    <submittedName>
        <fullName evidence="7">Methyl-accepting chemotaxis protein</fullName>
    </submittedName>
</protein>
<comment type="similarity">
    <text evidence="2">Belongs to the methyl-accepting chemotaxis (MCP) protein family.</text>
</comment>
<dbReference type="PANTHER" id="PTHR43531:SF11">
    <property type="entry name" value="METHYL-ACCEPTING CHEMOTAXIS PROTEIN 3"/>
    <property type="match status" value="1"/>
</dbReference>
<dbReference type="KEGG" id="uam:UABAM_02347"/>
<dbReference type="InterPro" id="IPR004089">
    <property type="entry name" value="MCPsignal_dom"/>
</dbReference>
<evidence type="ECO:0000256" key="5">
    <source>
        <dbReference type="SAM" id="Phobius"/>
    </source>
</evidence>
<dbReference type="PROSITE" id="PS50111">
    <property type="entry name" value="CHEMOTAXIS_TRANSDUC_2"/>
    <property type="match status" value="1"/>
</dbReference>
<reference evidence="7 8" key="1">
    <citation type="submission" date="2019-08" db="EMBL/GenBank/DDBJ databases">
        <title>Complete genome sequence of Candidatus Uab amorphum.</title>
        <authorList>
            <person name="Shiratori T."/>
            <person name="Suzuki S."/>
            <person name="Kakizawa Y."/>
            <person name="Ishida K."/>
        </authorList>
    </citation>
    <scope>NUCLEOTIDE SEQUENCE [LARGE SCALE GENOMIC DNA]</scope>
    <source>
        <strain evidence="7 8">SRT547</strain>
    </source>
</reference>
<dbReference type="Gene3D" id="1.10.287.950">
    <property type="entry name" value="Methyl-accepting chemotaxis protein"/>
    <property type="match status" value="1"/>
</dbReference>
<evidence type="ECO:0000256" key="3">
    <source>
        <dbReference type="PROSITE-ProRule" id="PRU00284"/>
    </source>
</evidence>
<dbReference type="Pfam" id="PF00015">
    <property type="entry name" value="MCPsignal"/>
    <property type="match status" value="1"/>
</dbReference>
<feature type="domain" description="Methyl-accepting transducer" evidence="6">
    <location>
        <begin position="226"/>
        <end position="455"/>
    </location>
</feature>
<dbReference type="GO" id="GO:0007165">
    <property type="term" value="P:signal transduction"/>
    <property type="evidence" value="ECO:0007669"/>
    <property type="project" value="UniProtKB-KW"/>
</dbReference>
<dbReference type="PANTHER" id="PTHR43531">
    <property type="entry name" value="PROTEIN ICFG"/>
    <property type="match status" value="1"/>
</dbReference>
<dbReference type="SMART" id="SM00283">
    <property type="entry name" value="MA"/>
    <property type="match status" value="1"/>
</dbReference>
<name>A0A5S9IMD1_UABAM</name>
<keyword evidence="5" id="KW-0472">Membrane</keyword>
<evidence type="ECO:0000313" key="7">
    <source>
        <dbReference type="EMBL" id="BBM83992.1"/>
    </source>
</evidence>
<keyword evidence="3" id="KW-0807">Transducer</keyword>
<evidence type="ECO:0000256" key="1">
    <source>
        <dbReference type="ARBA" id="ARBA00022500"/>
    </source>
</evidence>
<feature type="transmembrane region" description="Helical" evidence="5">
    <location>
        <begin position="12"/>
        <end position="32"/>
    </location>
</feature>
<evidence type="ECO:0000256" key="4">
    <source>
        <dbReference type="SAM" id="Coils"/>
    </source>
</evidence>